<dbReference type="EMBL" id="JBGMEL010000008">
    <property type="protein sequence ID" value="MFA0790816.1"/>
    <property type="molecule type" value="Genomic_DNA"/>
</dbReference>
<accession>A0ABV4NP84</accession>
<organism evidence="4 5">
    <name type="scientific">Microbulbifer echini</name>
    <dbReference type="NCBI Taxonomy" id="1529067"/>
    <lineage>
        <taxon>Bacteria</taxon>
        <taxon>Pseudomonadati</taxon>
        <taxon>Pseudomonadota</taxon>
        <taxon>Gammaproteobacteria</taxon>
        <taxon>Cellvibrionales</taxon>
        <taxon>Microbulbiferaceae</taxon>
        <taxon>Microbulbifer</taxon>
    </lineage>
</organism>
<dbReference type="EC" id="1.14.13.-" evidence="4"/>
<dbReference type="InterPro" id="IPR051820">
    <property type="entry name" value="FAD-binding_MO"/>
</dbReference>
<dbReference type="PRINTS" id="PR00469">
    <property type="entry name" value="PNDRDTASEII"/>
</dbReference>
<comment type="caution">
    <text evidence="4">The sequence shown here is derived from an EMBL/GenBank/DDBJ whole genome shotgun (WGS) entry which is preliminary data.</text>
</comment>
<evidence type="ECO:0000313" key="5">
    <source>
        <dbReference type="Proteomes" id="UP001569414"/>
    </source>
</evidence>
<dbReference type="SUPFAM" id="SSF51905">
    <property type="entry name" value="FAD/NAD(P)-binding domain"/>
    <property type="match status" value="2"/>
</dbReference>
<protein>
    <submittedName>
        <fullName evidence="4">Flavin-containing monooxygenase</fullName>
        <ecNumber evidence="4">1.14.13.-</ecNumber>
    </submittedName>
</protein>
<proteinExistence type="inferred from homology"/>
<dbReference type="GO" id="GO:0004497">
    <property type="term" value="F:monooxygenase activity"/>
    <property type="evidence" value="ECO:0007669"/>
    <property type="project" value="UniProtKB-KW"/>
</dbReference>
<evidence type="ECO:0000313" key="4">
    <source>
        <dbReference type="EMBL" id="MFA0790816.1"/>
    </source>
</evidence>
<sequence>MTVQPLHFDVLIIGAGLSGIGAACHLRRECPTKKIAILERRTQIGGTWDLFRYPGIRSDSDMFSFGFDFRPWPGLKLLADGPSIRQYIHDTAEEYAITDDIHFNIDLYKANWNSHKSHWVLEGSNTVTGEPRRYSCTFLISCTGYYDHHRGYLPKLPGASQFRGSYIHPQHWPENLNYQNKKIVVIGSGATAVTLVPALATRAAHVTMLQRSPSYVISVPAFDNLSAWLLKFLPKSWVFKLARWRNVKIQRWLFKASQRWPKFMRRLFIRGVRKSLPRDFDMSHFTPSYNPWDQRICAVPNNDLFKAIKSGKASVETAEIETIGHNEIHLKSGQKIDADIIITATGLNLQVLGGIQLCVDGEKIHISEKLTYKAVLLEGVPNMSWVFGYTNAPWTLKADISARYICRLLNHMDNHHCNICLAEDNEDCSEDNSVMGSLNSGYVKRGNSVLPRQGKKYPWRLLNNYEQDFKILLKTPINDGILKFSSSKTQDIFPDQKAPNKTEEPASL</sequence>
<evidence type="ECO:0000256" key="3">
    <source>
        <dbReference type="ARBA" id="ARBA00023033"/>
    </source>
</evidence>
<comment type="cofactor">
    <cofactor evidence="1">
        <name>FAD</name>
        <dbReference type="ChEBI" id="CHEBI:57692"/>
    </cofactor>
</comment>
<gene>
    <name evidence="4" type="ORF">ACCI51_09690</name>
</gene>
<evidence type="ECO:0000256" key="1">
    <source>
        <dbReference type="ARBA" id="ARBA00001974"/>
    </source>
</evidence>
<dbReference type="RefSeq" id="WP_371843419.1">
    <property type="nucleotide sequence ID" value="NZ_JBGMEL010000008.1"/>
</dbReference>
<keyword evidence="3 4" id="KW-0503">Monooxygenase</keyword>
<evidence type="ECO:0000256" key="2">
    <source>
        <dbReference type="ARBA" id="ARBA00010139"/>
    </source>
</evidence>
<keyword evidence="4" id="KW-0560">Oxidoreductase</keyword>
<keyword evidence="5" id="KW-1185">Reference proteome</keyword>
<comment type="similarity">
    <text evidence="2">Belongs to the FAD-binding monooxygenase family.</text>
</comment>
<name>A0ABV4NP84_9GAMM</name>
<dbReference type="InterPro" id="IPR036188">
    <property type="entry name" value="FAD/NAD-bd_sf"/>
</dbReference>
<dbReference type="Proteomes" id="UP001569414">
    <property type="component" value="Unassembled WGS sequence"/>
</dbReference>
<dbReference type="PANTHER" id="PTHR43872:SF1">
    <property type="entry name" value="MONOOXYGENASE, PUTATIVE (AFU_ORTHOLOGUE AFUA_8G02570)-RELATED"/>
    <property type="match status" value="1"/>
</dbReference>
<dbReference type="Pfam" id="PF13738">
    <property type="entry name" value="Pyr_redox_3"/>
    <property type="match status" value="1"/>
</dbReference>
<dbReference type="PANTHER" id="PTHR43872">
    <property type="entry name" value="MONOOXYGENASE, PUTATIVE (AFU_ORTHOLOGUE AFUA_8G02570)-RELATED"/>
    <property type="match status" value="1"/>
</dbReference>
<reference evidence="4 5" key="1">
    <citation type="submission" date="2024-08" db="EMBL/GenBank/DDBJ databases">
        <authorList>
            <person name="Ishaq N."/>
        </authorList>
    </citation>
    <scope>NUCLEOTIDE SEQUENCE [LARGE SCALE GENOMIC DNA]</scope>
    <source>
        <strain evidence="4 5">JCM 30400</strain>
    </source>
</reference>
<dbReference type="Gene3D" id="3.50.50.60">
    <property type="entry name" value="FAD/NAD(P)-binding domain"/>
    <property type="match status" value="3"/>
</dbReference>